<dbReference type="EMBL" id="BAAAGU010000018">
    <property type="protein sequence ID" value="GAA0643818.1"/>
    <property type="molecule type" value="Genomic_DNA"/>
</dbReference>
<comment type="caution">
    <text evidence="1">The sequence shown here is derived from an EMBL/GenBank/DDBJ whole genome shotgun (WGS) entry which is preliminary data.</text>
</comment>
<evidence type="ECO:0000313" key="1">
    <source>
        <dbReference type="EMBL" id="GAA0643818.1"/>
    </source>
</evidence>
<reference evidence="2" key="1">
    <citation type="journal article" date="2019" name="Int. J. Syst. Evol. Microbiol.">
        <title>The Global Catalogue of Microorganisms (GCM) 10K type strain sequencing project: providing services to taxonomists for standard genome sequencing and annotation.</title>
        <authorList>
            <consortium name="The Broad Institute Genomics Platform"/>
            <consortium name="The Broad Institute Genome Sequencing Center for Infectious Disease"/>
            <person name="Wu L."/>
            <person name="Ma J."/>
        </authorList>
    </citation>
    <scope>NUCLEOTIDE SEQUENCE [LARGE SCALE GENOMIC DNA]</scope>
    <source>
        <strain evidence="2">JCM 10367</strain>
    </source>
</reference>
<evidence type="ECO:0000313" key="2">
    <source>
        <dbReference type="Proteomes" id="UP001500724"/>
    </source>
</evidence>
<sequence length="47" mass="5272">MLAHAAKAVRDERLLALASSCHPQTLRQTRWTNTMIKVLSPQLLTAE</sequence>
<protein>
    <recommendedName>
        <fullName evidence="3">Transposase</fullName>
    </recommendedName>
</protein>
<gene>
    <name evidence="1" type="ORF">GCM10009535_21460</name>
</gene>
<keyword evidence="2" id="KW-1185">Reference proteome</keyword>
<accession>A0ABP3SJJ9</accession>
<evidence type="ECO:0008006" key="3">
    <source>
        <dbReference type="Google" id="ProtNLM"/>
    </source>
</evidence>
<proteinExistence type="predicted"/>
<dbReference type="Proteomes" id="UP001500724">
    <property type="component" value="Unassembled WGS sequence"/>
</dbReference>
<organism evidence="1 2">
    <name type="scientific">Streptomyces thermocarboxydovorans</name>
    <dbReference type="NCBI Taxonomy" id="59298"/>
    <lineage>
        <taxon>Bacteria</taxon>
        <taxon>Bacillati</taxon>
        <taxon>Actinomycetota</taxon>
        <taxon>Actinomycetes</taxon>
        <taxon>Kitasatosporales</taxon>
        <taxon>Streptomycetaceae</taxon>
        <taxon>Streptomyces</taxon>
    </lineage>
</organism>
<name>A0ABP3SJJ9_9ACTN</name>